<comment type="caution">
    <text evidence="1">The sequence shown here is derived from an EMBL/GenBank/DDBJ whole genome shotgun (WGS) entry which is preliminary data.</text>
</comment>
<dbReference type="Pfam" id="PF04860">
    <property type="entry name" value="Phage_portal"/>
    <property type="match status" value="1"/>
</dbReference>
<name>A0A0D0QEK0_9RHOB</name>
<sequence>MGFMDLFRRKEPVEARSSGAGYTAAIMAAREAYISGSSGLAELTGTVQTCVSLWEGAFALADVDGAPMLTRATMARTARALALRGEAVWLIDGDRVVPVSDWDISTRDGEPRAYRLSVPDAGGGTRRTALAAEVLHFRGSVDISAPWAGSAPLRRARLTASLLHALETALGEVYDTAPLGSQIVPFPETDAPQMERLTRSFRGSRGRVLVRESVNVSAAGGPTPTVDWQPRDLSPDLSKSMTRESLEAAQAGVLAAFGVLPAMLTDKAQGPLIREAQRHLATWVLQPMAELLAEEASGKLGGPVAIDVHRPLQSFDAGGSARAAAGMIQALAQAKDAGLGPAAVAAVFGALDWSEALKGPD</sequence>
<dbReference type="STRING" id="1123501.Wenmar_00641"/>
<dbReference type="Proteomes" id="UP000035100">
    <property type="component" value="Unassembled WGS sequence"/>
</dbReference>
<dbReference type="AlphaFoldDB" id="A0A0D0QEK0"/>
<evidence type="ECO:0000313" key="1">
    <source>
        <dbReference type="EMBL" id="KIQ70757.1"/>
    </source>
</evidence>
<proteinExistence type="predicted"/>
<evidence type="ECO:0000313" key="2">
    <source>
        <dbReference type="Proteomes" id="UP000035100"/>
    </source>
</evidence>
<dbReference type="PATRIC" id="fig|1123501.6.peg.706"/>
<gene>
    <name evidence="1" type="ORF">Wenmar_00641</name>
</gene>
<reference evidence="1 2" key="1">
    <citation type="submission" date="2013-01" db="EMBL/GenBank/DDBJ databases">
        <authorList>
            <person name="Fiebig A."/>
            <person name="Goeker M."/>
            <person name="Klenk H.-P.P."/>
        </authorList>
    </citation>
    <scope>NUCLEOTIDE SEQUENCE [LARGE SCALE GENOMIC DNA]</scope>
    <source>
        <strain evidence="1 2">DSM 24838</strain>
    </source>
</reference>
<dbReference type="EMBL" id="AONG01000004">
    <property type="protein sequence ID" value="KIQ70757.1"/>
    <property type="molecule type" value="Genomic_DNA"/>
</dbReference>
<protein>
    <submittedName>
        <fullName evidence="1">Phage-related protein</fullName>
    </submittedName>
</protein>
<organism evidence="1 2">
    <name type="scientific">Wenxinia marina DSM 24838</name>
    <dbReference type="NCBI Taxonomy" id="1123501"/>
    <lineage>
        <taxon>Bacteria</taxon>
        <taxon>Pseudomonadati</taxon>
        <taxon>Pseudomonadota</taxon>
        <taxon>Alphaproteobacteria</taxon>
        <taxon>Rhodobacterales</taxon>
        <taxon>Roseobacteraceae</taxon>
        <taxon>Wenxinia</taxon>
    </lineage>
</organism>
<dbReference type="OrthoDB" id="7605001at2"/>
<keyword evidence="2" id="KW-1185">Reference proteome</keyword>
<accession>A0A0D0QEK0</accession>
<dbReference type="eggNOG" id="COG4695">
    <property type="taxonomic scope" value="Bacteria"/>
</dbReference>
<dbReference type="InterPro" id="IPR006944">
    <property type="entry name" value="Phage/GTA_portal"/>
</dbReference>